<comment type="caution">
    <text evidence="1">The sequence shown here is derived from an EMBL/GenBank/DDBJ whole genome shotgun (WGS) entry which is preliminary data.</text>
</comment>
<accession>A0A1G1Y4D4</accession>
<proteinExistence type="predicted"/>
<evidence type="ECO:0008006" key="3">
    <source>
        <dbReference type="Google" id="ProtNLM"/>
    </source>
</evidence>
<evidence type="ECO:0000313" key="2">
    <source>
        <dbReference type="Proteomes" id="UP000178747"/>
    </source>
</evidence>
<name>A0A1G1Y4D4_9BACT</name>
<dbReference type="AlphaFoldDB" id="A0A1G1Y4D4"/>
<sequence>MNLVKKIIRKIKFEFQDGLTYFLIKLSVLVKSPNLTAYFSSLFVKNFNQAGQYRILCMRRSIFMDDIEALSQISGRLHYLIIGRNIFQIIFRHFSNKDELKRLTVNNYHSDQLCQEAIKKYNQYLKIMLPALRRRVNFDAIFNGNFVYIEQQEIGRVCEELGIPYVVLQKDSLTSIIFEDTLKIHEGLKFLGTRMLVYNEALVDSLGQVIDPEGVYRNKFRVVGPPRLDYLFYSDSTMKAEDKVVFFSFLANIRFPRIVEDQKKLAAIYKRAEDFHIWLMRFAQQHPNIKVIIKTKVAKYYLEYVRSIFRNNFKKGIDNLVITSAGQPTEMIKTSRVTCAFNSMTMIESVIANKVIVSPYFADLVPNTPLDYFGDYPQMVNYVKTMEELEDCLLHPENYKKYNDNDREKFLKRFIYIPDGRASIRAEDEIIKVIKDYQNVKK</sequence>
<gene>
    <name evidence="1" type="ORF">A3J62_02400</name>
</gene>
<organism evidence="1 2">
    <name type="scientific">Candidatus Buchananbacteria bacterium RIFCSPHIGHO2_02_FULL_38_8</name>
    <dbReference type="NCBI Taxonomy" id="1797538"/>
    <lineage>
        <taxon>Bacteria</taxon>
        <taxon>Candidatus Buchananiibacteriota</taxon>
    </lineage>
</organism>
<reference evidence="1 2" key="1">
    <citation type="journal article" date="2016" name="Nat. Commun.">
        <title>Thousands of microbial genomes shed light on interconnected biogeochemical processes in an aquifer system.</title>
        <authorList>
            <person name="Anantharaman K."/>
            <person name="Brown C.T."/>
            <person name="Hug L.A."/>
            <person name="Sharon I."/>
            <person name="Castelle C.J."/>
            <person name="Probst A.J."/>
            <person name="Thomas B.C."/>
            <person name="Singh A."/>
            <person name="Wilkins M.J."/>
            <person name="Karaoz U."/>
            <person name="Brodie E.L."/>
            <person name="Williams K.H."/>
            <person name="Hubbard S.S."/>
            <person name="Banfield J.F."/>
        </authorList>
    </citation>
    <scope>NUCLEOTIDE SEQUENCE [LARGE SCALE GENOMIC DNA]</scope>
</reference>
<dbReference type="EMBL" id="MHIH01000048">
    <property type="protein sequence ID" value="OGY47195.1"/>
    <property type="molecule type" value="Genomic_DNA"/>
</dbReference>
<evidence type="ECO:0000313" key="1">
    <source>
        <dbReference type="EMBL" id="OGY47195.1"/>
    </source>
</evidence>
<protein>
    <recommendedName>
        <fullName evidence="3">Lipid-A-disaccharide synthase</fullName>
    </recommendedName>
</protein>
<dbReference type="Proteomes" id="UP000178747">
    <property type="component" value="Unassembled WGS sequence"/>
</dbReference>